<evidence type="ECO:0000256" key="2">
    <source>
        <dbReference type="SAM" id="SignalP"/>
    </source>
</evidence>
<feature type="signal peptide" evidence="2">
    <location>
        <begin position="1"/>
        <end position="21"/>
    </location>
</feature>
<feature type="chain" id="PRO_5040496626" evidence="2">
    <location>
        <begin position="22"/>
        <end position="261"/>
    </location>
</feature>
<keyword evidence="2" id="KW-0732">Signal</keyword>
<evidence type="ECO:0000313" key="4">
    <source>
        <dbReference type="Proteomes" id="UP001153069"/>
    </source>
</evidence>
<dbReference type="EMBL" id="CAICTM010001326">
    <property type="protein sequence ID" value="CAB9522664.1"/>
    <property type="molecule type" value="Genomic_DNA"/>
</dbReference>
<reference evidence="3" key="1">
    <citation type="submission" date="2020-06" db="EMBL/GenBank/DDBJ databases">
        <authorList>
            <consortium name="Plant Systems Biology data submission"/>
        </authorList>
    </citation>
    <scope>NUCLEOTIDE SEQUENCE</scope>
    <source>
        <strain evidence="3">D6</strain>
    </source>
</reference>
<keyword evidence="4" id="KW-1185">Reference proteome</keyword>
<name>A0A9N8EP93_9STRA</name>
<evidence type="ECO:0000256" key="1">
    <source>
        <dbReference type="SAM" id="MobiDB-lite"/>
    </source>
</evidence>
<dbReference type="Proteomes" id="UP001153069">
    <property type="component" value="Unassembled WGS sequence"/>
</dbReference>
<comment type="caution">
    <text evidence="3">The sequence shown here is derived from an EMBL/GenBank/DDBJ whole genome shotgun (WGS) entry which is preliminary data.</text>
</comment>
<feature type="region of interest" description="Disordered" evidence="1">
    <location>
        <begin position="172"/>
        <end position="199"/>
    </location>
</feature>
<sequence>MMVKQSLLLLLWSCSIGCTSASWWGGGDTDDQSGGLAVAVMVKQTEVDACNDEELMAEGSKLQQHLNKAVEIGLQTELLAGPPHPPEGSTMVYPEHQFTQDVRESLHEVQRKGLPWAGEQGGDAFSDFKKDEDESRRLKNDDFCDIVCSEVQKGYYCVCACAEGRCDRRRRLSPSDEDNELRDGGLRRGLAKPEEQTKEEYNSRESVLARFKKKYHKSFWEYVMAEEVAEEFMKRKTEEDDYECVDDNLDMKFIVVRTLHD</sequence>
<accession>A0A9N8EP93</accession>
<dbReference type="AlphaFoldDB" id="A0A9N8EP93"/>
<proteinExistence type="predicted"/>
<protein>
    <submittedName>
        <fullName evidence="3">Uncharacterized protein</fullName>
    </submittedName>
</protein>
<feature type="compositionally biased region" description="Basic and acidic residues" evidence="1">
    <location>
        <begin position="181"/>
        <end position="199"/>
    </location>
</feature>
<organism evidence="3 4">
    <name type="scientific">Seminavis robusta</name>
    <dbReference type="NCBI Taxonomy" id="568900"/>
    <lineage>
        <taxon>Eukaryota</taxon>
        <taxon>Sar</taxon>
        <taxon>Stramenopiles</taxon>
        <taxon>Ochrophyta</taxon>
        <taxon>Bacillariophyta</taxon>
        <taxon>Bacillariophyceae</taxon>
        <taxon>Bacillariophycidae</taxon>
        <taxon>Naviculales</taxon>
        <taxon>Naviculaceae</taxon>
        <taxon>Seminavis</taxon>
    </lineage>
</organism>
<gene>
    <name evidence="3" type="ORF">SEMRO_1328_G263190.1</name>
</gene>
<evidence type="ECO:0000313" key="3">
    <source>
        <dbReference type="EMBL" id="CAB9522664.1"/>
    </source>
</evidence>